<dbReference type="EMBL" id="CP016796">
    <property type="protein sequence ID" value="API86047.1"/>
    <property type="molecule type" value="Genomic_DNA"/>
</dbReference>
<dbReference type="InterPro" id="IPR020084">
    <property type="entry name" value="NUDIX_hydrolase_CS"/>
</dbReference>
<dbReference type="InterPro" id="IPR000086">
    <property type="entry name" value="NUDIX_hydrolase_dom"/>
</dbReference>
<dbReference type="PROSITE" id="PS00893">
    <property type="entry name" value="NUDIX_BOX"/>
    <property type="match status" value="1"/>
</dbReference>
<dbReference type="PROSITE" id="PS51462">
    <property type="entry name" value="NUDIX"/>
    <property type="match status" value="1"/>
</dbReference>
<dbReference type="CDD" id="cd04690">
    <property type="entry name" value="NUDIX_Hydrolase"/>
    <property type="match status" value="1"/>
</dbReference>
<dbReference type="InterPro" id="IPR015797">
    <property type="entry name" value="NUDIX_hydrolase-like_dom_sf"/>
</dbReference>
<evidence type="ECO:0000256" key="2">
    <source>
        <dbReference type="ARBA" id="ARBA00022801"/>
    </source>
</evidence>
<dbReference type="STRING" id="573570.F7310_01150"/>
<dbReference type="AlphaFoldDB" id="A0A1L4BQD5"/>
<dbReference type="Pfam" id="PF00293">
    <property type="entry name" value="NUDIX"/>
    <property type="match status" value="1"/>
</dbReference>
<dbReference type="SUPFAM" id="SSF55811">
    <property type="entry name" value="Nudix"/>
    <property type="match status" value="1"/>
</dbReference>
<comment type="cofactor">
    <cofactor evidence="1">
        <name>Mg(2+)</name>
        <dbReference type="ChEBI" id="CHEBI:18420"/>
    </cofactor>
</comment>
<evidence type="ECO:0000313" key="5">
    <source>
        <dbReference type="Proteomes" id="UP000184222"/>
    </source>
</evidence>
<proteinExistence type="predicted"/>
<gene>
    <name evidence="4" type="ORF">F7310_01150</name>
</gene>
<evidence type="ECO:0000256" key="1">
    <source>
        <dbReference type="ARBA" id="ARBA00001946"/>
    </source>
</evidence>
<reference evidence="4 5" key="1">
    <citation type="journal article" date="2016" name="Appl. Environ. Microbiol.">
        <title>Whole genome relationships among Francisella bacteria of diverse origin define new species and provide specific regions for detection.</title>
        <authorList>
            <person name="Challacombe J.F."/>
            <person name="Petersen J.M."/>
            <person name="Gallegos-Graves V."/>
            <person name="Hodge D."/>
            <person name="Pillai S."/>
            <person name="Kuske C.R."/>
        </authorList>
    </citation>
    <scope>NUCLEOTIDE SEQUENCE [LARGE SCALE GENOMIC DNA]</scope>
    <source>
        <strain evidence="5">TX07-7310</strain>
    </source>
</reference>
<keyword evidence="5" id="KW-1185">Reference proteome</keyword>
<feature type="domain" description="Nudix hydrolase" evidence="3">
    <location>
        <begin position="1"/>
        <end position="124"/>
    </location>
</feature>
<organism evidence="4 5">
    <name type="scientific">Francisella uliginis</name>
    <dbReference type="NCBI Taxonomy" id="573570"/>
    <lineage>
        <taxon>Bacteria</taxon>
        <taxon>Pseudomonadati</taxon>
        <taxon>Pseudomonadota</taxon>
        <taxon>Gammaproteobacteria</taxon>
        <taxon>Thiotrichales</taxon>
        <taxon>Francisellaceae</taxon>
        <taxon>Francisella</taxon>
    </lineage>
</organism>
<dbReference type="GO" id="GO:0016787">
    <property type="term" value="F:hydrolase activity"/>
    <property type="evidence" value="ECO:0007669"/>
    <property type="project" value="UniProtKB-KW"/>
</dbReference>
<dbReference type="OrthoDB" id="9801098at2"/>
<evidence type="ECO:0000313" key="4">
    <source>
        <dbReference type="EMBL" id="API86047.1"/>
    </source>
</evidence>
<dbReference type="Gene3D" id="3.90.79.10">
    <property type="entry name" value="Nucleoside Triphosphate Pyrophosphohydrolase"/>
    <property type="match status" value="1"/>
</dbReference>
<evidence type="ECO:0000259" key="3">
    <source>
        <dbReference type="PROSITE" id="PS51462"/>
    </source>
</evidence>
<dbReference type="PANTHER" id="PTHR43046:SF14">
    <property type="entry name" value="MUTT_NUDIX FAMILY PROTEIN"/>
    <property type="match status" value="1"/>
</dbReference>
<keyword evidence="2" id="KW-0378">Hydrolase</keyword>
<dbReference type="Proteomes" id="UP000184222">
    <property type="component" value="Chromosome"/>
</dbReference>
<dbReference type="PANTHER" id="PTHR43046">
    <property type="entry name" value="GDP-MANNOSE MANNOSYL HYDROLASE"/>
    <property type="match status" value="1"/>
</dbReference>
<sequence>MIKTSALLCVKDNKMLLVRVRDNTIWYFPGGKIDEGETHLQTIIRELDEELNVQIQSSKLKYLGEVITDNHDRTDTVSVQCYAGDINQLIQPCAEISEIKWFDLDDTEFMAPAVIESIRRWYKS</sequence>
<name>A0A1L4BQD5_9GAMM</name>
<accession>A0A1L4BQD5</accession>
<dbReference type="KEGG" id="frx:F7310_01150"/>
<protein>
    <submittedName>
        <fullName evidence="4">DNA mismatch repair protein MutT</fullName>
    </submittedName>
</protein>
<dbReference type="RefSeq" id="WP_072711246.1">
    <property type="nucleotide sequence ID" value="NZ_CP016796.1"/>
</dbReference>